<feature type="compositionally biased region" description="Basic residues" evidence="1">
    <location>
        <begin position="357"/>
        <end position="367"/>
    </location>
</feature>
<accession>A0AAE1HPX3</accession>
<evidence type="ECO:0000256" key="1">
    <source>
        <dbReference type="SAM" id="MobiDB-lite"/>
    </source>
</evidence>
<feature type="compositionally biased region" description="Basic residues" evidence="1">
    <location>
        <begin position="136"/>
        <end position="154"/>
    </location>
</feature>
<feature type="region of interest" description="Disordered" evidence="1">
    <location>
        <begin position="429"/>
        <end position="451"/>
    </location>
</feature>
<reference evidence="2" key="2">
    <citation type="journal article" date="2023" name="BMC Genomics">
        <title>Pest status, molecular evolution, and epigenetic factors derived from the genome assembly of Frankliniella fusca, a thysanopteran phytovirus vector.</title>
        <authorList>
            <person name="Catto M.A."/>
            <person name="Labadie P.E."/>
            <person name="Jacobson A.L."/>
            <person name="Kennedy G.G."/>
            <person name="Srinivasan R."/>
            <person name="Hunt B.G."/>
        </authorList>
    </citation>
    <scope>NUCLEOTIDE SEQUENCE</scope>
    <source>
        <strain evidence="2">PL_HMW_Pooled</strain>
    </source>
</reference>
<feature type="compositionally biased region" description="Polar residues" evidence="1">
    <location>
        <begin position="275"/>
        <end position="286"/>
    </location>
</feature>
<evidence type="ECO:0000313" key="2">
    <source>
        <dbReference type="EMBL" id="KAK3924646.1"/>
    </source>
</evidence>
<feature type="compositionally biased region" description="Basic and acidic residues" evidence="1">
    <location>
        <begin position="545"/>
        <end position="559"/>
    </location>
</feature>
<keyword evidence="2" id="KW-0176">Collagen</keyword>
<gene>
    <name evidence="2" type="ORF">KUF71_012780</name>
</gene>
<proteinExistence type="predicted"/>
<comment type="caution">
    <text evidence="2">The sequence shown here is derived from an EMBL/GenBank/DDBJ whole genome shotgun (WGS) entry which is preliminary data.</text>
</comment>
<keyword evidence="3" id="KW-1185">Reference proteome</keyword>
<organism evidence="2 3">
    <name type="scientific">Frankliniella fusca</name>
    <dbReference type="NCBI Taxonomy" id="407009"/>
    <lineage>
        <taxon>Eukaryota</taxon>
        <taxon>Metazoa</taxon>
        <taxon>Ecdysozoa</taxon>
        <taxon>Arthropoda</taxon>
        <taxon>Hexapoda</taxon>
        <taxon>Insecta</taxon>
        <taxon>Pterygota</taxon>
        <taxon>Neoptera</taxon>
        <taxon>Paraneoptera</taxon>
        <taxon>Thysanoptera</taxon>
        <taxon>Terebrantia</taxon>
        <taxon>Thripoidea</taxon>
        <taxon>Thripidae</taxon>
        <taxon>Frankliniella</taxon>
    </lineage>
</organism>
<protein>
    <submittedName>
        <fullName evidence="2">Collagen alpha-5(VI) chain</fullName>
    </submittedName>
</protein>
<feature type="region of interest" description="Disordered" evidence="1">
    <location>
        <begin position="533"/>
        <end position="559"/>
    </location>
</feature>
<feature type="region of interest" description="Disordered" evidence="1">
    <location>
        <begin position="239"/>
        <end position="386"/>
    </location>
</feature>
<sequence>MKRLAMNSDTIQSTLHPPALPGFKAHLGYEALTMTCVYYPFCGQSCDECWDNYSVAATAAESDGGSEGGFGDGDQSSISTCSNIFSCKCDACTRLSSCGCDGGAPGSREGATCSERCGEVSRTPLGRTPAPWGAPRRTRRRGRGSRRRRARARRQGKESQFRVLGQPSAGGPERVNLFSTGRGVGAVRTRVPRCQWCSLYGHHSKQCTVLLSLLGDRAGVPPGTPQPRAVYIGQAAIGGSDGESATRRPHWSASAQRCNQARSVPGDGSRLQEGSGRSVTVRSPETTADGCRISGGPGLEETPLQAEEGPGQLQRWGSEPGSVARTEGGGTWEADDRGRHGSALRSGAPSARPQVGRTRRRRRRGARRSAPLAVTERGSGADQGVAPGVGGQAVVGRACLVASSEHAAPEGAAAAQGGSGRVIARESEGLHGAGHPSPCDEASRTQPNRTEECLAGGSNAVAASAVQPAGQGSGAGSDEPDVPAGERPRGRDAATGPNLIFHRDFLQSEIAERSSPAADAVAVAVQGDRARLSRGCTDGQTQQTVRDRPVAAGEGEQRTSRAHGLVEGVGQLPRSLASIGQMPRSPLGIGQQPRSPLSGGGANTPVLTVNNDKGITQVNCVELNVAPGAVTGHAWPSEVDERVESFARWEAVLAKERKSLDASYAVRLRTTSEQDKSILYRTYQQEIVQIECQKQSVMKSLMSFSNNNENFSVPQLCRLLDVSIRLNKPYR</sequence>
<dbReference type="AlphaFoldDB" id="A0AAE1HPX3"/>
<feature type="compositionally biased region" description="Low complexity" evidence="1">
    <location>
        <begin position="126"/>
        <end position="135"/>
    </location>
</feature>
<reference evidence="2" key="1">
    <citation type="submission" date="2021-07" db="EMBL/GenBank/DDBJ databases">
        <authorList>
            <person name="Catto M.A."/>
            <person name="Jacobson A."/>
            <person name="Kennedy G."/>
            <person name="Labadie P."/>
            <person name="Hunt B.G."/>
            <person name="Srinivasan R."/>
        </authorList>
    </citation>
    <scope>NUCLEOTIDE SEQUENCE</scope>
    <source>
        <strain evidence="2">PL_HMW_Pooled</strain>
        <tissue evidence="2">Head</tissue>
    </source>
</reference>
<feature type="region of interest" description="Disordered" evidence="1">
    <location>
        <begin position="466"/>
        <end position="497"/>
    </location>
</feature>
<dbReference type="EMBL" id="JAHWGI010001195">
    <property type="protein sequence ID" value="KAK3924646.1"/>
    <property type="molecule type" value="Genomic_DNA"/>
</dbReference>
<evidence type="ECO:0000313" key="3">
    <source>
        <dbReference type="Proteomes" id="UP001219518"/>
    </source>
</evidence>
<feature type="region of interest" description="Disordered" evidence="1">
    <location>
        <begin position="124"/>
        <end position="177"/>
    </location>
</feature>
<feature type="compositionally biased region" description="Polar residues" evidence="1">
    <location>
        <begin position="253"/>
        <end position="262"/>
    </location>
</feature>
<dbReference type="Proteomes" id="UP001219518">
    <property type="component" value="Unassembled WGS sequence"/>
</dbReference>
<dbReference type="GO" id="GO:0005581">
    <property type="term" value="C:collagen trimer"/>
    <property type="evidence" value="ECO:0007669"/>
    <property type="project" value="UniProtKB-KW"/>
</dbReference>
<name>A0AAE1HPX3_9NEOP</name>